<sequence length="60" mass="6225">MTITITLPRFTLPAVADRGLRILLPVAEPAVLAVADACGVGMPVRLLGLGIKLARSATQD</sequence>
<name>A0A1D7Y5S3_9ACTN</name>
<evidence type="ECO:0000313" key="2">
    <source>
        <dbReference type="Proteomes" id="UP000094960"/>
    </source>
</evidence>
<organism evidence="1 2">
    <name type="scientific">Streptomyces fodineus</name>
    <dbReference type="NCBI Taxonomy" id="1904616"/>
    <lineage>
        <taxon>Bacteria</taxon>
        <taxon>Bacillati</taxon>
        <taxon>Actinomycetota</taxon>
        <taxon>Actinomycetes</taxon>
        <taxon>Kitasatosporales</taxon>
        <taxon>Streptomycetaceae</taxon>
        <taxon>Streptomyces</taxon>
    </lineage>
</organism>
<protein>
    <submittedName>
        <fullName evidence="1">Uncharacterized protein</fullName>
    </submittedName>
</protein>
<dbReference type="AlphaFoldDB" id="A0A1D7Y5S3"/>
<dbReference type="EMBL" id="CP017248">
    <property type="protein sequence ID" value="AOR30945.1"/>
    <property type="molecule type" value="Genomic_DNA"/>
</dbReference>
<gene>
    <name evidence="1" type="ORF">BFF78_07700</name>
</gene>
<dbReference type="RefSeq" id="WP_069777597.1">
    <property type="nucleotide sequence ID" value="NZ_CP017248.1"/>
</dbReference>
<accession>A0A1D7Y5S3</accession>
<dbReference type="KEGG" id="spun:BFF78_07700"/>
<keyword evidence="2" id="KW-1185">Reference proteome</keyword>
<dbReference type="Proteomes" id="UP000094960">
    <property type="component" value="Chromosome"/>
</dbReference>
<reference evidence="2" key="1">
    <citation type="submission" date="2016-09" db="EMBL/GenBank/DDBJ databases">
        <title>Streptomyces puniciscabiei strain:TW1S1 Genome sequencing and assembly.</title>
        <authorList>
            <person name="Kim M.-K."/>
            <person name="Kim S.B."/>
        </authorList>
    </citation>
    <scope>NUCLEOTIDE SEQUENCE [LARGE SCALE GENOMIC DNA]</scope>
    <source>
        <strain evidence="2">TW1S1</strain>
    </source>
</reference>
<evidence type="ECO:0000313" key="1">
    <source>
        <dbReference type="EMBL" id="AOR30945.1"/>
    </source>
</evidence>
<proteinExistence type="predicted"/>